<name>A0A671DSP2_RHIFE</name>
<dbReference type="InterPro" id="IPR035914">
    <property type="entry name" value="Sperma_CUB_dom_sf"/>
</dbReference>
<keyword evidence="5 15" id="KW-0245">EGF-like domain</keyword>
<evidence type="ECO:0000313" key="19">
    <source>
        <dbReference type="Proteomes" id="UP000472240"/>
    </source>
</evidence>
<dbReference type="SMART" id="SM01411">
    <property type="entry name" value="Ephrin_rec_like"/>
    <property type="match status" value="3"/>
</dbReference>
<proteinExistence type="predicted"/>
<dbReference type="GO" id="GO:0005509">
    <property type="term" value="F:calcium ion binding"/>
    <property type="evidence" value="ECO:0007669"/>
    <property type="project" value="InterPro"/>
</dbReference>
<reference evidence="18 19" key="2">
    <citation type="journal article" date="2018" name="Annu Rev Anim Biosci">
        <title>Bat Biology, Genomes, and the Bat1K Project: To Generate Chromosome-Level Genomes for All Living Bat Species.</title>
        <authorList>
            <person name="Teeling E.C."/>
            <person name="Vernes S.C."/>
            <person name="Davalos L.M."/>
            <person name="Ray D.A."/>
            <person name="Gilbert M.T.P."/>
            <person name="Myers E."/>
        </authorList>
    </citation>
    <scope>NUCLEOTIDE SEQUENCE</scope>
</reference>
<dbReference type="SUPFAM" id="SSF57196">
    <property type="entry name" value="EGF/Laminin"/>
    <property type="match status" value="1"/>
</dbReference>
<gene>
    <name evidence="18" type="primary">SCUBE2</name>
</gene>
<dbReference type="InterPro" id="IPR011641">
    <property type="entry name" value="Tyr-kin_ephrin_A/B_rcpt-like"/>
</dbReference>
<dbReference type="PROSITE" id="PS00010">
    <property type="entry name" value="ASX_HYDROXYL"/>
    <property type="match status" value="5"/>
</dbReference>
<dbReference type="Proteomes" id="UP000472240">
    <property type="component" value="Chromosome 11"/>
</dbReference>
<dbReference type="FunFam" id="2.10.25.10:FF:000030">
    <property type="entry name" value="Signal peptide, CUB domain and EGF-like domain-containing 2"/>
    <property type="match status" value="1"/>
</dbReference>
<dbReference type="FunFam" id="2.10.25.10:FF:000028">
    <property type="entry name" value="Signal peptide, CUB domain and EGF-like domain-containing 2"/>
    <property type="match status" value="1"/>
</dbReference>
<evidence type="ECO:0000256" key="4">
    <source>
        <dbReference type="ARBA" id="ARBA00022525"/>
    </source>
</evidence>
<dbReference type="FunFam" id="2.10.25.10:FF:000237">
    <property type="entry name" value="Signal peptide, CUB domain and EGF like domain containing 2"/>
    <property type="match status" value="1"/>
</dbReference>
<dbReference type="FunFam" id="2.10.25.10:FF:000035">
    <property type="entry name" value="Signal peptide, CUB domain and EGF-like domain-containing 2"/>
    <property type="match status" value="1"/>
</dbReference>
<feature type="domain" description="EGF-like" evidence="17">
    <location>
        <begin position="40"/>
        <end position="80"/>
    </location>
</feature>
<dbReference type="Pfam" id="PF07645">
    <property type="entry name" value="EGF_CA"/>
    <property type="match status" value="1"/>
</dbReference>
<evidence type="ECO:0000256" key="6">
    <source>
        <dbReference type="ARBA" id="ARBA00022729"/>
    </source>
</evidence>
<keyword evidence="8" id="KW-0106">Calcium</keyword>
<reference evidence="18" key="5">
    <citation type="submission" date="2025-09" db="UniProtKB">
        <authorList>
            <consortium name="Ensembl"/>
        </authorList>
    </citation>
    <scope>IDENTIFICATION</scope>
</reference>
<keyword evidence="7" id="KW-0677">Repeat</keyword>
<dbReference type="Pfam" id="PF14670">
    <property type="entry name" value="FXa_inhibition"/>
    <property type="match status" value="5"/>
</dbReference>
<dbReference type="CDD" id="cd00054">
    <property type="entry name" value="EGF_CA"/>
    <property type="match status" value="1"/>
</dbReference>
<dbReference type="GO" id="GO:0009986">
    <property type="term" value="C:cell surface"/>
    <property type="evidence" value="ECO:0007669"/>
    <property type="project" value="UniProtKB-SubCell"/>
</dbReference>
<feature type="signal peptide" evidence="16">
    <location>
        <begin position="1"/>
        <end position="32"/>
    </location>
</feature>
<evidence type="ECO:0000256" key="9">
    <source>
        <dbReference type="ARBA" id="ARBA00023121"/>
    </source>
</evidence>
<dbReference type="SUPFAM" id="SSF49854">
    <property type="entry name" value="Spermadhesin, CUB domain"/>
    <property type="match status" value="1"/>
</dbReference>
<dbReference type="GO" id="GO:0007165">
    <property type="term" value="P:signal transduction"/>
    <property type="evidence" value="ECO:0007669"/>
    <property type="project" value="TreeGrafter"/>
</dbReference>
<keyword evidence="3" id="KW-0217">Developmental protein</keyword>
<feature type="chain" id="PRO_5025502390" description="Signal peptide, CUB and EGF-like domain-containing protein 2" evidence="16">
    <location>
        <begin position="33"/>
        <end position="802"/>
    </location>
</feature>
<dbReference type="FunFam" id="2.10.25.10:FF:000256">
    <property type="entry name" value="Signal peptide, CUB domain and EGF like domain containing 2"/>
    <property type="match status" value="1"/>
</dbReference>
<dbReference type="InterPro" id="IPR001881">
    <property type="entry name" value="EGF-like_Ca-bd_dom"/>
</dbReference>
<dbReference type="GO" id="GO:0005615">
    <property type="term" value="C:extracellular space"/>
    <property type="evidence" value="ECO:0007669"/>
    <property type="project" value="TreeGrafter"/>
</dbReference>
<dbReference type="FunFam" id="2.10.25.10:FF:000032">
    <property type="entry name" value="signal peptide, CUB and EGF-like domain-containing protein 2 isoform X1"/>
    <property type="match status" value="1"/>
</dbReference>
<comment type="caution">
    <text evidence="15">Lacks conserved residue(s) required for the propagation of feature annotation.</text>
</comment>
<dbReference type="Pfam" id="PF12662">
    <property type="entry name" value="cEGF"/>
    <property type="match status" value="1"/>
</dbReference>
<dbReference type="PANTHER" id="PTHR24046:SF3">
    <property type="entry name" value="SIGNAL PEPTIDE, CUB AND EGF-LIKE DOMAIN-CONTAINING PROTEIN 2"/>
    <property type="match status" value="1"/>
</dbReference>
<evidence type="ECO:0000313" key="18">
    <source>
        <dbReference type="Ensembl" id="ENSRFEP00010003961.1"/>
    </source>
</evidence>
<reference evidence="18" key="4">
    <citation type="submission" date="2025-08" db="UniProtKB">
        <authorList>
            <consortium name="Ensembl"/>
        </authorList>
    </citation>
    <scope>IDENTIFICATION</scope>
</reference>
<dbReference type="GO" id="GO:0008289">
    <property type="term" value="F:lipid binding"/>
    <property type="evidence" value="ECO:0007669"/>
    <property type="project" value="UniProtKB-KW"/>
</dbReference>
<evidence type="ECO:0000256" key="8">
    <source>
        <dbReference type="ARBA" id="ARBA00022837"/>
    </source>
</evidence>
<evidence type="ECO:0000256" key="1">
    <source>
        <dbReference type="ARBA" id="ARBA00004241"/>
    </source>
</evidence>
<sequence>MGVAGRGCPGAARVLLPLLPLLLTTAFPPCWGRAPGPPEDVDECARGLDDCHTNALCQNTVPSYKCSCKPGYQGEGRQCEDIDECENELNGGCVHDCLNIPGNYRCTCFDGFMLAHDGHNCLDVDECLENNGGCQHTCVNVMGSYECRCKEGFFLSDNQHTCIHRLEEGLSCMNKNHGCSHICKEAPRGSVACECRPGFELAKNQRDCILTCNHGNGGCQHSCEDTAEGPECSCHPQYKMHADGRSCLEQEDTALEVTDSNATSVADGDKRVKRRLLMETCAVNNGGCDRTCKDTSTGVHCSCPVGFTLQLDGKTCKDIDECQTRNGGCDHFCKNTVGSFDCSCKKGFKLLTDEKSCQDVDECSLDRTCDHSCVNHPGTFSCACNKGYTLYGFTHCGDTNECSVNNGGCQQVCVNTVGSYECQCHSAYKLHWNRKDCVASCDLSCIVKRTEKRLRKAIRTLRKAAHREQFHLQLSGMDLEVAKKSPRASERRAEPCGVGQGHTGNQCVSCRAGTYYDGAQERCILCPNGTFQNEEGQITCEPCPRPENPGALKTSEAWNVSECGGLCQPGEYSADGFVPCQLCALGTFQPEAGRTSCFSCGGGLPTKHLGATSFQDCETRVQCSPGHFYNTTTHRCIRCPAGTYQPEFGKNSCVSCPGNTTTDFDGSTNITQCKTSSNSVTTYETCQTYERPIAFTSRSKKLWIQFKSNEGNSARGFQVPYVTYDEDYQELIEDIVRDGRLYASENHQEILKDKKLIKALFDVLAHPQNYFKYTAQESREMFPRSFIRLLRSKVSRFLRPYK</sequence>
<dbReference type="InterPro" id="IPR024731">
    <property type="entry name" value="NELL2-like_EGF"/>
</dbReference>
<dbReference type="Pfam" id="PF12947">
    <property type="entry name" value="EGF_3"/>
    <property type="match status" value="1"/>
</dbReference>
<keyword evidence="9" id="KW-0446">Lipid-binding</keyword>
<evidence type="ECO:0000256" key="11">
    <source>
        <dbReference type="ARBA" id="ARBA00023180"/>
    </source>
</evidence>
<comment type="subcellular location">
    <subcellularLocation>
        <location evidence="1">Cell surface</location>
    </subcellularLocation>
    <subcellularLocation>
        <location evidence="2">Secreted</location>
    </subcellularLocation>
</comment>
<evidence type="ECO:0000256" key="12">
    <source>
        <dbReference type="ARBA" id="ARBA00067359"/>
    </source>
</evidence>
<dbReference type="InterPro" id="IPR018097">
    <property type="entry name" value="EGF_Ca-bd_CS"/>
</dbReference>
<dbReference type="PANTHER" id="PTHR24046">
    <property type="entry name" value="SIGNAL PEPTIDE, CUB AND EGF-LIKE DOMAIN-CONTAINING"/>
    <property type="match status" value="1"/>
</dbReference>
<dbReference type="Gene3D" id="2.10.50.10">
    <property type="entry name" value="Tumor Necrosis Factor Receptor, subunit A, domain 2"/>
    <property type="match status" value="3"/>
</dbReference>
<evidence type="ECO:0000256" key="10">
    <source>
        <dbReference type="ARBA" id="ARBA00023157"/>
    </source>
</evidence>
<keyword evidence="19" id="KW-1185">Reference proteome</keyword>
<dbReference type="FunFam" id="2.10.50.10:FF:000042">
    <property type="entry name" value="Signal peptide, CUB domain and EGF like domain containing 2"/>
    <property type="match status" value="1"/>
</dbReference>
<reference evidence="18 19" key="1">
    <citation type="journal article" date="2015" name="Annu Rev Anim Biosci">
        <title>The Genome 10K Project: a way forward.</title>
        <authorList>
            <person name="Koepfli K.P."/>
            <person name="Paten B."/>
            <person name="O'Brien S.J."/>
            <person name="Koepfli K.P."/>
            <person name="Paten B."/>
            <person name="Antunes A."/>
            <person name="Belov K."/>
            <person name="Bustamante C."/>
            <person name="Castoe T.A."/>
            <person name="Clawson H."/>
            <person name="Crawford A.J."/>
            <person name="Diekhans M."/>
            <person name="Distel D."/>
            <person name="Durbin R."/>
            <person name="Earl D."/>
            <person name="Fujita M.K."/>
            <person name="Gamble T."/>
            <person name="Georges A."/>
            <person name="Gemmell N."/>
            <person name="Gilbert M.T."/>
            <person name="Graves J.M."/>
            <person name="Green R.E."/>
            <person name="Hickey G."/>
            <person name="Jarvis E.D."/>
            <person name="Johnson W."/>
            <person name="Komissarov A."/>
            <person name="Korf I."/>
            <person name="Kuhn R."/>
            <person name="Larkin D.M."/>
            <person name="Lewin H."/>
            <person name="Lopez J.V."/>
            <person name="Ma J."/>
            <person name="Marques-Bonet T."/>
            <person name="Miller W."/>
            <person name="Murphy R."/>
            <person name="Pevzner P."/>
            <person name="Shapiro B."/>
            <person name="Steiner C."/>
            <person name="Tamazian G."/>
            <person name="Venkatesh B."/>
            <person name="Wang J."/>
            <person name="Wayne R."/>
            <person name="Wiley E."/>
            <person name="Yang H."/>
            <person name="Zhang G."/>
            <person name="Haussler D."/>
            <person name="Ryder O."/>
            <person name="O'Brien S.J."/>
        </authorList>
    </citation>
    <scope>NUCLEOTIDE SEQUENCE</scope>
</reference>
<keyword evidence="10 15" id="KW-1015">Disulfide bond</keyword>
<dbReference type="InterPro" id="IPR009030">
    <property type="entry name" value="Growth_fac_rcpt_cys_sf"/>
</dbReference>
<evidence type="ECO:0000256" key="2">
    <source>
        <dbReference type="ARBA" id="ARBA00004613"/>
    </source>
</evidence>
<feature type="disulfide bond" evidence="15">
    <location>
        <begin position="363"/>
        <end position="373"/>
    </location>
</feature>
<dbReference type="FunFam" id="2.10.50.10:FF:000029">
    <property type="entry name" value="Signal peptide, CUB domain and EGF like domain containing 2"/>
    <property type="match status" value="1"/>
</dbReference>
<dbReference type="InterPro" id="IPR000742">
    <property type="entry name" value="EGF"/>
</dbReference>
<evidence type="ECO:0000256" key="14">
    <source>
        <dbReference type="ARBA" id="ARBA00080914"/>
    </source>
</evidence>
<evidence type="ECO:0000256" key="15">
    <source>
        <dbReference type="PROSITE-ProRule" id="PRU00076"/>
    </source>
</evidence>
<keyword evidence="11" id="KW-0325">Glycoprotein</keyword>
<dbReference type="GeneTree" id="ENSGT00940000153185"/>
<dbReference type="InterPro" id="IPR026823">
    <property type="entry name" value="cEGF"/>
</dbReference>
<evidence type="ECO:0000256" key="16">
    <source>
        <dbReference type="SAM" id="SignalP"/>
    </source>
</evidence>
<evidence type="ECO:0000256" key="7">
    <source>
        <dbReference type="ARBA" id="ARBA00022737"/>
    </source>
</evidence>
<dbReference type="InterPro" id="IPR000152">
    <property type="entry name" value="EGF-type_Asp/Asn_hydroxyl_site"/>
</dbReference>
<dbReference type="FunFam" id="2.10.25.10:FF:000199">
    <property type="entry name" value="signal peptide, CUB and EGF-like domain-containing protein 2 isoform X2"/>
    <property type="match status" value="1"/>
</dbReference>
<evidence type="ECO:0000259" key="17">
    <source>
        <dbReference type="PROSITE" id="PS50026"/>
    </source>
</evidence>
<dbReference type="SMART" id="SM00179">
    <property type="entry name" value="EGF_CA"/>
    <property type="match status" value="8"/>
</dbReference>
<dbReference type="SUPFAM" id="SSF57184">
    <property type="entry name" value="Growth factor receptor domain"/>
    <property type="match status" value="4"/>
</dbReference>
<evidence type="ECO:0000256" key="5">
    <source>
        <dbReference type="ARBA" id="ARBA00022536"/>
    </source>
</evidence>
<feature type="domain" description="EGF-like" evidence="17">
    <location>
        <begin position="359"/>
        <end position="397"/>
    </location>
</feature>
<evidence type="ECO:0000256" key="3">
    <source>
        <dbReference type="ARBA" id="ARBA00022473"/>
    </source>
</evidence>
<dbReference type="PROSITE" id="PS01187">
    <property type="entry name" value="EGF_CA"/>
    <property type="match status" value="3"/>
</dbReference>
<dbReference type="PROSITE" id="PS01186">
    <property type="entry name" value="EGF_2"/>
    <property type="match status" value="4"/>
</dbReference>
<dbReference type="AlphaFoldDB" id="A0A671DSP2"/>
<dbReference type="FunFam" id="2.10.25.10:FF:000037">
    <property type="entry name" value="Signal peptide, CUB domain and EGF-like domain-containing 2"/>
    <property type="match status" value="1"/>
</dbReference>
<feature type="domain" description="EGF-like" evidence="17">
    <location>
        <begin position="123"/>
        <end position="159"/>
    </location>
</feature>
<dbReference type="FunFam" id="2.10.50.10:FF:000002">
    <property type="entry name" value="signal peptide, CUB and EGF-like domain-containing protein 2 isoform X1"/>
    <property type="match status" value="1"/>
</dbReference>
<keyword evidence="6 16" id="KW-0732">Signal</keyword>
<dbReference type="InterPro" id="IPR052071">
    <property type="entry name" value="SCUB_EGF-like_domain"/>
</dbReference>
<dbReference type="Ensembl" id="ENSRFET00010004342.1">
    <property type="protein sequence ID" value="ENSRFEP00010003961.1"/>
    <property type="gene ID" value="ENSRFEG00010002593.1"/>
</dbReference>
<dbReference type="Pfam" id="PF07699">
    <property type="entry name" value="Ephrin_rec_like"/>
    <property type="match status" value="3"/>
</dbReference>
<evidence type="ECO:0000256" key="13">
    <source>
        <dbReference type="ARBA" id="ARBA00076123"/>
    </source>
</evidence>
<dbReference type="Gene3D" id="2.10.25.10">
    <property type="entry name" value="Laminin"/>
    <property type="match status" value="9"/>
</dbReference>
<accession>A0A671DSP2</accession>
<dbReference type="SMART" id="SM00181">
    <property type="entry name" value="EGF"/>
    <property type="match status" value="10"/>
</dbReference>
<organism evidence="18 19">
    <name type="scientific">Rhinolophus ferrumequinum</name>
    <name type="common">Greater horseshoe bat</name>
    <dbReference type="NCBI Taxonomy" id="59479"/>
    <lineage>
        <taxon>Eukaryota</taxon>
        <taxon>Metazoa</taxon>
        <taxon>Chordata</taxon>
        <taxon>Craniata</taxon>
        <taxon>Vertebrata</taxon>
        <taxon>Euteleostomi</taxon>
        <taxon>Mammalia</taxon>
        <taxon>Eutheria</taxon>
        <taxon>Laurasiatheria</taxon>
        <taxon>Chiroptera</taxon>
        <taxon>Yinpterochiroptera</taxon>
        <taxon>Rhinolophoidea</taxon>
        <taxon>Rhinolophidae</taxon>
        <taxon>Rhinolophinae</taxon>
        <taxon>Rhinolophus</taxon>
    </lineage>
</organism>
<dbReference type="FunFam" id="2.10.25.10:FF:000008">
    <property type="entry name" value="Signal peptide, CUB domain, EGF-like 2"/>
    <property type="match status" value="1"/>
</dbReference>
<dbReference type="PROSITE" id="PS50026">
    <property type="entry name" value="EGF_3"/>
    <property type="match status" value="3"/>
</dbReference>
<dbReference type="InterPro" id="IPR049883">
    <property type="entry name" value="NOTCH1_EGF-like"/>
</dbReference>
<keyword evidence="4" id="KW-0964">Secreted</keyword>
<protein>
    <recommendedName>
        <fullName evidence="12">Signal peptide, CUB and EGF-like domain-containing protein 2</fullName>
    </recommendedName>
    <alternativeName>
        <fullName evidence="14">Protein CEGP1</fullName>
    </alternativeName>
    <alternativeName>
        <fullName evidence="13">Scube/You</fullName>
    </alternativeName>
</protein>
<reference evidence="19" key="3">
    <citation type="submission" date="2018-12" db="EMBL/GenBank/DDBJ databases">
        <title>G10K-VGP greater horseshoe bat female genome, primary haplotype.</title>
        <authorList>
            <person name="Teeling E."/>
            <person name="Myers G."/>
            <person name="Vernes S."/>
            <person name="Pippel M."/>
            <person name="Winkler S."/>
            <person name="Fedrigo O."/>
            <person name="Rhie A."/>
            <person name="Koren S."/>
            <person name="Phillippy A."/>
            <person name="Lewin H."/>
            <person name="Damas J."/>
            <person name="Howe K."/>
            <person name="Mountcastle J."/>
            <person name="Jarvis E.D."/>
        </authorList>
    </citation>
    <scope>NUCLEOTIDE SEQUENCE [LARGE SCALE GENOMIC DNA]</scope>
</reference>